<dbReference type="RefSeq" id="YP_009101236.1">
    <property type="nucleotide sequence ID" value="NC_025443.1"/>
</dbReference>
<accession>A0A060D5A1</accession>
<dbReference type="OrthoDB" id="26525at10239"/>
<keyword evidence="2" id="KW-1185">Reference proteome</keyword>
<protein>
    <submittedName>
        <fullName evidence="1">Uncharacterized protein</fullName>
    </submittedName>
</protein>
<gene>
    <name evidence="1" type="ORF">9NA_066</name>
</gene>
<sequence>MAKVVEKFVTPVGRLVGGSFFDMNTKDNNGRDLDPKKYNWWVGLAFPKTAANWWEEQGELGAVFQAILKAASSHYVAGETQQATFAWKITNGDDPKHATKTGYPGHWIIGFSRNVAIDACPLYNAQFQPVIDKNQAKKGYYYRISGSTSANEATGNQAGVYINMEMAQLLYAGEEIISGPAPASVFGAVPAMPAGATAIGATPAPVAAPVATPAPVAAPVATPAPVAAPVATPAPVAAPVATPAPVAAPVATPAPVAAPVATPAPVAAPVKVMTEKAAGATYEQFVTQGWTDQAMIEQGYMVMTTPAPGFLTGNGY</sequence>
<dbReference type="Gene3D" id="2.40.50.140">
    <property type="entry name" value="Nucleic acid-binding proteins"/>
    <property type="match status" value="1"/>
</dbReference>
<organism evidence="1 2">
    <name type="scientific">Salmonella phage 9NA</name>
    <dbReference type="NCBI Taxonomy" id="1113547"/>
    <lineage>
        <taxon>Viruses</taxon>
        <taxon>Duplodnaviria</taxon>
        <taxon>Heunggongvirae</taxon>
        <taxon>Uroviricota</taxon>
        <taxon>Caudoviricetes</taxon>
        <taxon>Nonanavirus</taxon>
        <taxon>Nonanavirus nv9NA</taxon>
    </lineage>
</organism>
<evidence type="ECO:0000313" key="2">
    <source>
        <dbReference type="Proteomes" id="UP000026985"/>
    </source>
</evidence>
<evidence type="ECO:0000313" key="1">
    <source>
        <dbReference type="EMBL" id="AIB07069.1"/>
    </source>
</evidence>
<dbReference type="InterPro" id="IPR012340">
    <property type="entry name" value="NA-bd_OB-fold"/>
</dbReference>
<proteinExistence type="predicted"/>
<dbReference type="EMBL" id="KJ802832">
    <property type="protein sequence ID" value="AIB07069.1"/>
    <property type="molecule type" value="Genomic_DNA"/>
</dbReference>
<name>A0A060D5A1_9CAUD</name>
<dbReference type="Proteomes" id="UP000026985">
    <property type="component" value="Segment"/>
</dbReference>
<reference evidence="1 2" key="1">
    <citation type="submission" date="2014-07" db="EMBL/GenBank/DDBJ databases">
        <title>The genome sequence of Salmonella phage 9NA shows that it represents an unstudied type of tailed phage.</title>
        <authorList>
            <person name="Casjens S.R."/>
            <person name="Leavitt J.C."/>
            <person name="Hatfull G.F."/>
            <person name="Hendrix R.W."/>
        </authorList>
    </citation>
    <scope>NUCLEOTIDE SEQUENCE [LARGE SCALE GENOMIC DNA]</scope>
</reference>
<dbReference type="KEGG" id="vg:22110924"/>